<dbReference type="InterPro" id="IPR036047">
    <property type="entry name" value="F-box-like_dom_sf"/>
</dbReference>
<dbReference type="SUPFAM" id="SSF52047">
    <property type="entry name" value="RNI-like"/>
    <property type="match status" value="1"/>
</dbReference>
<organism evidence="3 4">
    <name type="scientific">Venturia inaequalis</name>
    <name type="common">Apple scab fungus</name>
    <dbReference type="NCBI Taxonomy" id="5025"/>
    <lineage>
        <taxon>Eukaryota</taxon>
        <taxon>Fungi</taxon>
        <taxon>Dikarya</taxon>
        <taxon>Ascomycota</taxon>
        <taxon>Pezizomycotina</taxon>
        <taxon>Dothideomycetes</taxon>
        <taxon>Pleosporomycetidae</taxon>
        <taxon>Venturiales</taxon>
        <taxon>Venturiaceae</taxon>
        <taxon>Venturia</taxon>
    </lineage>
</organism>
<dbReference type="CDD" id="cd09917">
    <property type="entry name" value="F-box_SF"/>
    <property type="match status" value="1"/>
</dbReference>
<sequence length="601" mass="69406">MHSSFHKLTKPGGITTMTLLADLSTELLLHIASFLPQVDLLNISLTSTTLRNATEAELYREWTNILHFDSKRKILPFVRRIIDYPRLARYVQLLETDLWSTLTDWDPEFESEDIDCVLSPEDYEYFANAALSANIIASIREYDHKSNIVARAVAMVDLVDEEPLHHIRGWSNFLYEPNTYIDQVPFDDKFCQSLQAGIEEPLFLLAFTLLNNLREIRLRGAPHSGQRHHLLPLLNPNHCFSELRRLTISAQDGQLEWPLSTFIHQLQSPSLQTLECYCTSEWERDLYGEPWRHRPLVFTVPPRSLSITKVMLQYSALSAAGIKNLLGACRALKSLYFSAGGLKVGPSNFDVFELMEALAPHKTSLETLQLDMNTEWDDLANDAGWIVDLSDFTALKTLAVTSEFLNLDEVKDEKDPIASKSRLCNILPTSLRSLTFQQCWIIDTAEQIEEMIALRPDKFESLGKITVIMNGKYSKPWNGKAMEGHEKTVNVCKEAGVEMIVTMVSDNHEPTFMENWITDRKWYEVRWKDDRYVREQMQPKTTEDLRREGILPQAFFDRLENMERGRDSDEDPWDGVFDDEWETHEEEESEDDEDDEMPDLE</sequence>
<dbReference type="AlphaFoldDB" id="A0A8H3U198"/>
<dbReference type="PROSITE" id="PS50181">
    <property type="entry name" value="FBOX"/>
    <property type="match status" value="1"/>
</dbReference>
<feature type="region of interest" description="Disordered" evidence="1">
    <location>
        <begin position="560"/>
        <end position="601"/>
    </location>
</feature>
<evidence type="ECO:0000256" key="1">
    <source>
        <dbReference type="SAM" id="MobiDB-lite"/>
    </source>
</evidence>
<accession>A0A8H3U198</accession>
<dbReference type="SUPFAM" id="SSF81383">
    <property type="entry name" value="F-box domain"/>
    <property type="match status" value="1"/>
</dbReference>
<feature type="domain" description="F-box" evidence="2">
    <location>
        <begin position="17"/>
        <end position="65"/>
    </location>
</feature>
<dbReference type="Gene3D" id="3.80.10.10">
    <property type="entry name" value="Ribonuclease Inhibitor"/>
    <property type="match status" value="1"/>
</dbReference>
<dbReference type="Proteomes" id="UP000433883">
    <property type="component" value="Unassembled WGS sequence"/>
</dbReference>
<proteinExistence type="predicted"/>
<dbReference type="InterPro" id="IPR032675">
    <property type="entry name" value="LRR_dom_sf"/>
</dbReference>
<feature type="compositionally biased region" description="Acidic residues" evidence="1">
    <location>
        <begin position="568"/>
        <end position="601"/>
    </location>
</feature>
<evidence type="ECO:0000313" key="3">
    <source>
        <dbReference type="EMBL" id="KAE9961311.1"/>
    </source>
</evidence>
<name>A0A8H3U198_VENIN</name>
<dbReference type="InterPro" id="IPR056867">
    <property type="entry name" value="LRR_15"/>
</dbReference>
<dbReference type="InterPro" id="IPR001810">
    <property type="entry name" value="F-box_dom"/>
</dbReference>
<protein>
    <recommendedName>
        <fullName evidence="2">F-box domain-containing protein</fullName>
    </recommendedName>
</protein>
<evidence type="ECO:0000313" key="4">
    <source>
        <dbReference type="Proteomes" id="UP000433883"/>
    </source>
</evidence>
<reference evidence="3 4" key="1">
    <citation type="submission" date="2019-11" db="EMBL/GenBank/DDBJ databases">
        <title>Venturia inaequalis Genome Resource.</title>
        <authorList>
            <person name="Lichtner F.J."/>
        </authorList>
    </citation>
    <scope>NUCLEOTIDE SEQUENCE [LARGE SCALE GENOMIC DNA]</scope>
    <source>
        <strain evidence="3">Bline_iso_100314</strain>
    </source>
</reference>
<dbReference type="EMBL" id="WNWQ01001764">
    <property type="protein sequence ID" value="KAE9961311.1"/>
    <property type="molecule type" value="Genomic_DNA"/>
</dbReference>
<evidence type="ECO:0000259" key="2">
    <source>
        <dbReference type="PROSITE" id="PS50181"/>
    </source>
</evidence>
<comment type="caution">
    <text evidence="3">The sequence shown here is derived from an EMBL/GenBank/DDBJ whole genome shotgun (WGS) entry which is preliminary data.</text>
</comment>
<gene>
    <name evidence="3" type="ORF">BLS_002580</name>
</gene>
<dbReference type="Pfam" id="PF00646">
    <property type="entry name" value="F-box"/>
    <property type="match status" value="1"/>
</dbReference>
<dbReference type="Pfam" id="PF24969">
    <property type="entry name" value="LRR_15"/>
    <property type="match status" value="1"/>
</dbReference>